<dbReference type="EMBL" id="GL882886">
    <property type="protein sequence ID" value="EGF79606.1"/>
    <property type="molecule type" value="Genomic_DNA"/>
</dbReference>
<dbReference type="GO" id="GO:0042790">
    <property type="term" value="P:nucleolar large rRNA transcription by RNA polymerase I"/>
    <property type="evidence" value="ECO:0000318"/>
    <property type="project" value="GO_Central"/>
</dbReference>
<dbReference type="SMART" id="SM00151">
    <property type="entry name" value="SWIB"/>
    <property type="match status" value="2"/>
</dbReference>
<dbReference type="STRING" id="684364.F4P6G9"/>
<name>F4P6G9_BATDJ</name>
<keyword evidence="5" id="KW-1185">Reference proteome</keyword>
<evidence type="ECO:0000313" key="4">
    <source>
        <dbReference type="EMBL" id="EGF79606.1"/>
    </source>
</evidence>
<dbReference type="SUPFAM" id="SSF47592">
    <property type="entry name" value="SWIB/MDM2 domain"/>
    <property type="match status" value="2"/>
</dbReference>
<protein>
    <recommendedName>
        <fullName evidence="6">DM2 domain-containing protein</fullName>
    </recommendedName>
</protein>
<evidence type="ECO:0008006" key="6">
    <source>
        <dbReference type="Google" id="ProtNLM"/>
    </source>
</evidence>
<dbReference type="Pfam" id="PF08766">
    <property type="entry name" value="DEK_C"/>
    <property type="match status" value="1"/>
</dbReference>
<dbReference type="InterPro" id="IPR019835">
    <property type="entry name" value="SWIB_domain"/>
</dbReference>
<evidence type="ECO:0000256" key="1">
    <source>
        <dbReference type="SAM" id="MobiDB-lite"/>
    </source>
</evidence>
<dbReference type="AlphaFoldDB" id="F4P6G9"/>
<dbReference type="PROSITE" id="PS51925">
    <property type="entry name" value="SWIB_MDM2"/>
    <property type="match status" value="2"/>
</dbReference>
<dbReference type="InterPro" id="IPR036885">
    <property type="entry name" value="SWIB_MDM2_dom_sf"/>
</dbReference>
<feature type="region of interest" description="Disordered" evidence="1">
    <location>
        <begin position="65"/>
        <end position="93"/>
    </location>
</feature>
<dbReference type="GO" id="GO:0006361">
    <property type="term" value="P:transcription initiation at RNA polymerase I promoter"/>
    <property type="evidence" value="ECO:0000318"/>
    <property type="project" value="GO_Central"/>
</dbReference>
<reference evidence="4 5" key="1">
    <citation type="submission" date="2009-12" db="EMBL/GenBank/DDBJ databases">
        <title>The draft genome of Batrachochytrium dendrobatidis.</title>
        <authorList>
            <consortium name="US DOE Joint Genome Institute (JGI-PGF)"/>
            <person name="Kuo A."/>
            <person name="Salamov A."/>
            <person name="Schmutz J."/>
            <person name="Lucas S."/>
            <person name="Pitluck S."/>
            <person name="Rosenblum E."/>
            <person name="Stajich J."/>
            <person name="Eisen M."/>
            <person name="Grigoriev I.V."/>
        </authorList>
    </citation>
    <scope>NUCLEOTIDE SEQUENCE [LARGE SCALE GENOMIC DNA]</scope>
    <source>
        <strain evidence="5">JAM81 / FGSC 10211</strain>
    </source>
</reference>
<dbReference type="PANTHER" id="PTHR13844">
    <property type="entry name" value="SWI/SNF-RELATED MATRIX-ASSOCIATED ACTIN-DEPENDENT REGULATOR OF CHROMATIN SUBFAMILY D"/>
    <property type="match status" value="1"/>
</dbReference>
<evidence type="ECO:0000259" key="3">
    <source>
        <dbReference type="PROSITE" id="PS51998"/>
    </source>
</evidence>
<feature type="domain" description="DM2" evidence="2">
    <location>
        <begin position="112"/>
        <end position="190"/>
    </location>
</feature>
<feature type="domain" description="DEK-C" evidence="3">
    <location>
        <begin position="5"/>
        <end position="60"/>
    </location>
</feature>
<feature type="domain" description="DM2" evidence="2">
    <location>
        <begin position="229"/>
        <end position="306"/>
    </location>
</feature>
<dbReference type="GO" id="GO:0000500">
    <property type="term" value="C:RNA polymerase I upstream activating factor complex"/>
    <property type="evidence" value="ECO:0000318"/>
    <property type="project" value="GO_Central"/>
</dbReference>
<sequence length="321" mass="37193">MTDISKLLTEYTPRLKEVLAEADLEVLSIRKLRTQAESELKVDLTEYKNAFQELVMSLTQDVSCNASSKENNTQVDTMDESLDNSKTDTDDDKTDDDAIVEIKSNIKSRRNIRQHLFGTSNSLAQLLGTTDPISRIDLNKQLWHYIKEHNLQDPIDRRFILCDEKLKAVMKSKRVNMFSMNKKLSNHLYSDYQFMHKKASLQEQPVVEPKPPKRKRGSDRLKLAAELSPLNEPRILSPEFASIVGVSELSRAQALKEIWLYIKDKKLQDPLNKRMIICDEKFKNMFKVDQLDMYQMNRGLGGHMVRKEEYSKQPISESHVD</sequence>
<evidence type="ECO:0000259" key="2">
    <source>
        <dbReference type="PROSITE" id="PS51925"/>
    </source>
</evidence>
<dbReference type="Proteomes" id="UP000007241">
    <property type="component" value="Unassembled WGS sequence"/>
</dbReference>
<dbReference type="RefSeq" id="XP_006680223.1">
    <property type="nucleotide sequence ID" value="XM_006680160.1"/>
</dbReference>
<dbReference type="InParanoid" id="F4P6G9"/>
<dbReference type="CDD" id="cd10567">
    <property type="entry name" value="SWIB-MDM2_like"/>
    <property type="match status" value="2"/>
</dbReference>
<dbReference type="InterPro" id="IPR003121">
    <property type="entry name" value="SWIB_MDM2_domain"/>
</dbReference>
<dbReference type="HOGENOM" id="CLU_046065_0_1_1"/>
<gene>
    <name evidence="4" type="ORF">BATDEDRAFT_89688</name>
</gene>
<organism evidence="4 5">
    <name type="scientific">Batrachochytrium dendrobatidis (strain JAM81 / FGSC 10211)</name>
    <name type="common">Frog chytrid fungus</name>
    <dbReference type="NCBI Taxonomy" id="684364"/>
    <lineage>
        <taxon>Eukaryota</taxon>
        <taxon>Fungi</taxon>
        <taxon>Fungi incertae sedis</taxon>
        <taxon>Chytridiomycota</taxon>
        <taxon>Chytridiomycota incertae sedis</taxon>
        <taxon>Chytridiomycetes</taxon>
        <taxon>Rhizophydiales</taxon>
        <taxon>Rhizophydiales incertae sedis</taxon>
        <taxon>Batrachochytrium</taxon>
    </lineage>
</organism>
<dbReference type="FunCoup" id="F4P6G9">
    <property type="interactions" value="118"/>
</dbReference>
<dbReference type="GO" id="GO:0001165">
    <property type="term" value="F:RNA polymerase I cis-regulatory region sequence-specific DNA binding"/>
    <property type="evidence" value="ECO:0000318"/>
    <property type="project" value="GO_Central"/>
</dbReference>
<dbReference type="Gene3D" id="1.10.245.10">
    <property type="entry name" value="SWIB/MDM2 domain"/>
    <property type="match status" value="2"/>
</dbReference>
<proteinExistence type="predicted"/>
<dbReference type="InterPro" id="IPR014876">
    <property type="entry name" value="DEK_C"/>
</dbReference>
<dbReference type="OMA" id="KVWQYIR"/>
<dbReference type="PROSITE" id="PS51998">
    <property type="entry name" value="DEK_C"/>
    <property type="match status" value="1"/>
</dbReference>
<evidence type="ECO:0000313" key="5">
    <source>
        <dbReference type="Proteomes" id="UP000007241"/>
    </source>
</evidence>
<feature type="compositionally biased region" description="Polar residues" evidence="1">
    <location>
        <begin position="65"/>
        <end position="76"/>
    </location>
</feature>
<accession>F4P6G9</accession>
<dbReference type="GO" id="GO:0005634">
    <property type="term" value="C:nucleus"/>
    <property type="evidence" value="ECO:0000318"/>
    <property type="project" value="GO_Central"/>
</dbReference>
<dbReference type="OrthoDB" id="10251073at2759"/>
<dbReference type="GeneID" id="18243576"/>
<dbReference type="Pfam" id="PF02201">
    <property type="entry name" value="SWIB"/>
    <property type="match status" value="2"/>
</dbReference>